<evidence type="ECO:0000256" key="1">
    <source>
        <dbReference type="ARBA" id="ARBA00004442"/>
    </source>
</evidence>
<keyword evidence="3" id="KW-0472">Membrane</keyword>
<dbReference type="InterPro" id="IPR011250">
    <property type="entry name" value="OMP/PagP_B-barrel"/>
</dbReference>
<dbReference type="GO" id="GO:0009279">
    <property type="term" value="C:cell outer membrane"/>
    <property type="evidence" value="ECO:0007669"/>
    <property type="project" value="UniProtKB-SubCell"/>
</dbReference>
<dbReference type="PANTHER" id="PTHR34001">
    <property type="entry name" value="BLL7405 PROTEIN"/>
    <property type="match status" value="1"/>
</dbReference>
<feature type="signal peptide" evidence="6">
    <location>
        <begin position="1"/>
        <end position="20"/>
    </location>
</feature>
<dbReference type="EMBL" id="BMJJ01000003">
    <property type="protein sequence ID" value="GGD13160.1"/>
    <property type="molecule type" value="Genomic_DNA"/>
</dbReference>
<feature type="chain" id="PRO_5037931329" evidence="6">
    <location>
        <begin position="21"/>
        <end position="220"/>
    </location>
</feature>
<sequence>MRSFRQFLAVSTLMAGMAFAAAGPALSADIAAPDTLPAASAPIHIWSGPYAGGFVGYSASEFDQSNGADFDGEGVVGGIYGGFNLQSGQVVYGVEADLGASGLDAGGFDASTGASISADSNAFGSLRGRVGVAYDPFLFFATGGVALANKELTSNGASDDNTHVGYTLGAGVEAQVTPNVTSRLEYRYSDFGAETYDLGTTTTSSGFDEHSVRAGLALKF</sequence>
<dbReference type="AlphaFoldDB" id="A0A916XUG4"/>
<comment type="caution">
    <text evidence="8">The sequence shown here is derived from an EMBL/GenBank/DDBJ whole genome shotgun (WGS) entry which is preliminary data.</text>
</comment>
<evidence type="ECO:0000256" key="2">
    <source>
        <dbReference type="ARBA" id="ARBA00022729"/>
    </source>
</evidence>
<gene>
    <name evidence="8" type="primary">ropB</name>
    <name evidence="8" type="ORF">GCM10011335_14990</name>
</gene>
<dbReference type="InterPro" id="IPR051692">
    <property type="entry name" value="OMP-like"/>
</dbReference>
<protein>
    <submittedName>
        <fullName evidence="8">Outer membrane protein</fullName>
    </submittedName>
</protein>
<feature type="domain" description="Outer membrane protein beta-barrel" evidence="7">
    <location>
        <begin position="43"/>
        <end position="220"/>
    </location>
</feature>
<evidence type="ECO:0000256" key="5">
    <source>
        <dbReference type="ARBA" id="ARBA00038306"/>
    </source>
</evidence>
<accession>A0A916XUG4</accession>
<evidence type="ECO:0000313" key="9">
    <source>
        <dbReference type="Proteomes" id="UP000613160"/>
    </source>
</evidence>
<name>A0A916XUG4_9HYPH</name>
<dbReference type="SUPFAM" id="SSF56925">
    <property type="entry name" value="OMPA-like"/>
    <property type="match status" value="1"/>
</dbReference>
<dbReference type="RefSeq" id="WP_188849972.1">
    <property type="nucleotide sequence ID" value="NZ_BMJJ01000003.1"/>
</dbReference>
<reference evidence="8" key="1">
    <citation type="journal article" date="2014" name="Int. J. Syst. Evol. Microbiol.">
        <title>Complete genome sequence of Corynebacterium casei LMG S-19264T (=DSM 44701T), isolated from a smear-ripened cheese.</title>
        <authorList>
            <consortium name="US DOE Joint Genome Institute (JGI-PGF)"/>
            <person name="Walter F."/>
            <person name="Albersmeier A."/>
            <person name="Kalinowski J."/>
            <person name="Ruckert C."/>
        </authorList>
    </citation>
    <scope>NUCLEOTIDE SEQUENCE</scope>
    <source>
        <strain evidence="8">CGMCC 1.15493</strain>
    </source>
</reference>
<dbReference type="Pfam" id="PF13505">
    <property type="entry name" value="OMP_b-brl"/>
    <property type="match status" value="1"/>
</dbReference>
<evidence type="ECO:0000313" key="8">
    <source>
        <dbReference type="EMBL" id="GGD13160.1"/>
    </source>
</evidence>
<dbReference type="Proteomes" id="UP000613160">
    <property type="component" value="Unassembled WGS sequence"/>
</dbReference>
<proteinExistence type="inferred from homology"/>
<evidence type="ECO:0000259" key="7">
    <source>
        <dbReference type="Pfam" id="PF13505"/>
    </source>
</evidence>
<evidence type="ECO:0000256" key="3">
    <source>
        <dbReference type="ARBA" id="ARBA00023136"/>
    </source>
</evidence>
<keyword evidence="2 6" id="KW-0732">Signal</keyword>
<comment type="subcellular location">
    <subcellularLocation>
        <location evidence="1">Cell outer membrane</location>
    </subcellularLocation>
</comment>
<dbReference type="PANTHER" id="PTHR34001:SF3">
    <property type="entry name" value="BLL7405 PROTEIN"/>
    <property type="match status" value="1"/>
</dbReference>
<comment type="similarity">
    <text evidence="5">Belongs to the Omp25/RopB family.</text>
</comment>
<keyword evidence="9" id="KW-1185">Reference proteome</keyword>
<organism evidence="8 9">
    <name type="scientific">Aureimonas glaciei</name>
    <dbReference type="NCBI Taxonomy" id="1776957"/>
    <lineage>
        <taxon>Bacteria</taxon>
        <taxon>Pseudomonadati</taxon>
        <taxon>Pseudomonadota</taxon>
        <taxon>Alphaproteobacteria</taxon>
        <taxon>Hyphomicrobiales</taxon>
        <taxon>Aurantimonadaceae</taxon>
        <taxon>Aureimonas</taxon>
    </lineage>
</organism>
<dbReference type="InterPro" id="IPR027385">
    <property type="entry name" value="Beta-barrel_OMP"/>
</dbReference>
<reference evidence="8" key="2">
    <citation type="submission" date="2020-09" db="EMBL/GenBank/DDBJ databases">
        <authorList>
            <person name="Sun Q."/>
            <person name="Zhou Y."/>
        </authorList>
    </citation>
    <scope>NUCLEOTIDE SEQUENCE</scope>
    <source>
        <strain evidence="8">CGMCC 1.15493</strain>
    </source>
</reference>
<keyword evidence="4" id="KW-0998">Cell outer membrane</keyword>
<evidence type="ECO:0000256" key="6">
    <source>
        <dbReference type="SAM" id="SignalP"/>
    </source>
</evidence>
<dbReference type="Gene3D" id="2.40.160.20">
    <property type="match status" value="1"/>
</dbReference>
<evidence type="ECO:0000256" key="4">
    <source>
        <dbReference type="ARBA" id="ARBA00023237"/>
    </source>
</evidence>